<keyword evidence="7 9" id="KW-0472">Membrane</keyword>
<dbReference type="PANTHER" id="PTHR41394:SF5">
    <property type="entry name" value="SLC41A_MGTE INTEGRAL MEMBRANE DOMAIN-CONTAINING PROTEIN"/>
    <property type="match status" value="1"/>
</dbReference>
<evidence type="ECO:0000256" key="4">
    <source>
        <dbReference type="ARBA" id="ARBA00022692"/>
    </source>
</evidence>
<dbReference type="SUPFAM" id="SSF161093">
    <property type="entry name" value="MgtE membrane domain-like"/>
    <property type="match status" value="1"/>
</dbReference>
<evidence type="ECO:0000313" key="12">
    <source>
        <dbReference type="Proteomes" id="UP001449225"/>
    </source>
</evidence>
<dbReference type="Gene3D" id="3.10.580.10">
    <property type="entry name" value="CBS-domain"/>
    <property type="match status" value="1"/>
</dbReference>
<dbReference type="Pfam" id="PF00571">
    <property type="entry name" value="CBS"/>
    <property type="match status" value="2"/>
</dbReference>
<comment type="subcellular location">
    <subcellularLocation>
        <location evidence="1">Membrane</location>
        <topology evidence="1">Multi-pass membrane protein</topology>
    </subcellularLocation>
</comment>
<dbReference type="SMART" id="SM00924">
    <property type="entry name" value="MgtE_N"/>
    <property type="match status" value="1"/>
</dbReference>
<keyword evidence="4 9" id="KW-0812">Transmembrane</keyword>
<dbReference type="InterPro" id="IPR006668">
    <property type="entry name" value="Mg_transptr_MgtE_intracell_dom"/>
</dbReference>
<dbReference type="Pfam" id="PF01769">
    <property type="entry name" value="MgtE"/>
    <property type="match status" value="1"/>
</dbReference>
<evidence type="ECO:0000256" key="8">
    <source>
        <dbReference type="PROSITE-ProRule" id="PRU00703"/>
    </source>
</evidence>
<feature type="transmembrane region" description="Helical" evidence="9">
    <location>
        <begin position="426"/>
        <end position="449"/>
    </location>
</feature>
<feature type="transmembrane region" description="Helical" evidence="9">
    <location>
        <begin position="388"/>
        <end position="414"/>
    </location>
</feature>
<keyword evidence="5" id="KW-0460">Magnesium</keyword>
<dbReference type="Pfam" id="PF03448">
    <property type="entry name" value="MgtE_N"/>
    <property type="match status" value="1"/>
</dbReference>
<dbReference type="InterPro" id="IPR036739">
    <property type="entry name" value="SLC41_membr_dom_sf"/>
</dbReference>
<evidence type="ECO:0000259" key="10">
    <source>
        <dbReference type="PROSITE" id="PS51371"/>
    </source>
</evidence>
<dbReference type="Gene3D" id="1.10.357.20">
    <property type="entry name" value="SLC41 divalent cation transporters, integral membrane domain"/>
    <property type="match status" value="1"/>
</dbReference>
<dbReference type="InterPro" id="IPR006667">
    <property type="entry name" value="SLC41_membr_dom"/>
</dbReference>
<evidence type="ECO:0000256" key="5">
    <source>
        <dbReference type="ARBA" id="ARBA00022842"/>
    </source>
</evidence>
<feature type="transmembrane region" description="Helical" evidence="9">
    <location>
        <begin position="361"/>
        <end position="382"/>
    </location>
</feature>
<organism evidence="11 12">
    <name type="scientific">Neptuniibacter pectenicola</name>
    <dbReference type="NCBI Taxonomy" id="1806669"/>
    <lineage>
        <taxon>Bacteria</taxon>
        <taxon>Pseudomonadati</taxon>
        <taxon>Pseudomonadota</taxon>
        <taxon>Gammaproteobacteria</taxon>
        <taxon>Oceanospirillales</taxon>
        <taxon>Oceanospirillaceae</taxon>
        <taxon>Neptuniibacter</taxon>
    </lineage>
</organism>
<evidence type="ECO:0000256" key="9">
    <source>
        <dbReference type="SAM" id="Phobius"/>
    </source>
</evidence>
<proteinExistence type="inferred from homology"/>
<evidence type="ECO:0000256" key="6">
    <source>
        <dbReference type="ARBA" id="ARBA00022989"/>
    </source>
</evidence>
<keyword evidence="6 9" id="KW-1133">Transmembrane helix</keyword>
<dbReference type="RefSeq" id="WP_342853790.1">
    <property type="nucleotide sequence ID" value="NZ_JBBMRA010000002.1"/>
</dbReference>
<dbReference type="InterPro" id="IPR000644">
    <property type="entry name" value="CBS_dom"/>
</dbReference>
<dbReference type="EMBL" id="JBBMRA010000002">
    <property type="protein sequence ID" value="MEM5535538.1"/>
    <property type="molecule type" value="Genomic_DNA"/>
</dbReference>
<sequence length="450" mass="49302">MSEIDKKEDLEGFVSQLHTPEESQSVVFDHAVEQLVPTELSLLLESLPIEARCARWLQVPDELKTSVLLGMRYQARDSIFLAMDESTLDLILRSLDAECLIELADNLTEEQIEKAFSYLDSKQQNWYQGAAEFDEKHIGRYADHKLVTIPPNAKARDALRALKRGTIDLCDQVFVVDKQGLFLGVIPVSMLLKEKDPMRMVRGMIETVPITVLGTDPLITATETLEHSGGYSLPIVDNDGRLVGRITQATALWIMKEHFESQLMAKVGLTESADLFVPVFKGARQRAVWLGLNLLTAFLASWTIGLFENVLSQVVALAVLMPVVASMGGIAGSQTLTLIIRGLATKQVTFRNSWALSKQELGIALFNGVGWAAVIGVVTWYWFESGVIGLVIGIAVMANILVAALSGVYIPLILDKCKFDPALSGAVVLTTVTDVVGFVTFLGLGTLLIL</sequence>
<evidence type="ECO:0000256" key="7">
    <source>
        <dbReference type="ARBA" id="ARBA00023136"/>
    </source>
</evidence>
<evidence type="ECO:0000313" key="11">
    <source>
        <dbReference type="EMBL" id="MEM5535538.1"/>
    </source>
</evidence>
<name>A0ABU9TP92_9GAMM</name>
<feature type="transmembrane region" description="Helical" evidence="9">
    <location>
        <begin position="287"/>
        <end position="307"/>
    </location>
</feature>
<feature type="domain" description="CBS" evidence="10">
    <location>
        <begin position="204"/>
        <end position="261"/>
    </location>
</feature>
<keyword evidence="12" id="KW-1185">Reference proteome</keyword>
<dbReference type="PANTHER" id="PTHR41394">
    <property type="entry name" value="MAGNESIUM TRANSPORTER MGTE"/>
    <property type="match status" value="1"/>
</dbReference>
<reference evidence="11 12" key="1">
    <citation type="submission" date="2024-03" db="EMBL/GenBank/DDBJ databases">
        <title>Community enrichment and isolation of bacterial strains for fucoidan degradation.</title>
        <authorList>
            <person name="Sichert A."/>
        </authorList>
    </citation>
    <scope>NUCLEOTIDE SEQUENCE [LARGE SCALE GENOMIC DNA]</scope>
    <source>
        <strain evidence="11 12">AS76</strain>
    </source>
</reference>
<dbReference type="CDD" id="cd02205">
    <property type="entry name" value="CBS_pair_SF"/>
    <property type="match status" value="1"/>
</dbReference>
<evidence type="ECO:0000256" key="1">
    <source>
        <dbReference type="ARBA" id="ARBA00004141"/>
    </source>
</evidence>
<protein>
    <submittedName>
        <fullName evidence="11">Magnesium transporter</fullName>
    </submittedName>
</protein>
<dbReference type="SUPFAM" id="SSF54631">
    <property type="entry name" value="CBS-domain pair"/>
    <property type="match status" value="1"/>
</dbReference>
<dbReference type="PROSITE" id="PS51371">
    <property type="entry name" value="CBS"/>
    <property type="match status" value="1"/>
</dbReference>
<keyword evidence="8" id="KW-0129">CBS domain</keyword>
<dbReference type="Proteomes" id="UP001449225">
    <property type="component" value="Unassembled WGS sequence"/>
</dbReference>
<keyword evidence="3" id="KW-0813">Transport</keyword>
<accession>A0ABU9TP92</accession>
<comment type="caution">
    <text evidence="11">The sequence shown here is derived from an EMBL/GenBank/DDBJ whole genome shotgun (WGS) entry which is preliminary data.</text>
</comment>
<comment type="similarity">
    <text evidence="2">Belongs to the SLC41A transporter family.</text>
</comment>
<gene>
    <name evidence="11" type="ORF">WNY58_03930</name>
</gene>
<evidence type="ECO:0000256" key="3">
    <source>
        <dbReference type="ARBA" id="ARBA00022448"/>
    </source>
</evidence>
<dbReference type="SUPFAM" id="SSF158791">
    <property type="entry name" value="MgtE N-terminal domain-like"/>
    <property type="match status" value="1"/>
</dbReference>
<dbReference type="Gene3D" id="1.20.50.50">
    <property type="match status" value="1"/>
</dbReference>
<dbReference type="InterPro" id="IPR046342">
    <property type="entry name" value="CBS_dom_sf"/>
</dbReference>
<evidence type="ECO:0000256" key="2">
    <source>
        <dbReference type="ARBA" id="ARBA00009749"/>
    </source>
</evidence>
<feature type="transmembrane region" description="Helical" evidence="9">
    <location>
        <begin position="313"/>
        <end position="340"/>
    </location>
</feature>